<dbReference type="InterPro" id="IPR036271">
    <property type="entry name" value="Tet_transcr_reg_TetR-rel_C_sf"/>
</dbReference>
<dbReference type="PANTHER" id="PTHR30055:SF238">
    <property type="entry name" value="MYCOFACTOCIN BIOSYNTHESIS TRANSCRIPTIONAL REGULATOR MFTR-RELATED"/>
    <property type="match status" value="1"/>
</dbReference>
<organism evidence="4 5">
    <name type="scientific">Mycolicibacterium duvalii</name>
    <dbReference type="NCBI Taxonomy" id="39688"/>
    <lineage>
        <taxon>Bacteria</taxon>
        <taxon>Bacillati</taxon>
        <taxon>Actinomycetota</taxon>
        <taxon>Actinomycetes</taxon>
        <taxon>Mycobacteriales</taxon>
        <taxon>Mycobacteriaceae</taxon>
        <taxon>Mycolicibacterium</taxon>
    </lineage>
</organism>
<reference evidence="4 5" key="1">
    <citation type="journal article" date="2019" name="Emerg. Microbes Infect.">
        <title>Comprehensive subspecies identification of 175 nontuberculous mycobacteria species based on 7547 genomic profiles.</title>
        <authorList>
            <person name="Matsumoto Y."/>
            <person name="Kinjo T."/>
            <person name="Motooka D."/>
            <person name="Nabeya D."/>
            <person name="Jung N."/>
            <person name="Uechi K."/>
            <person name="Horii T."/>
            <person name="Iida T."/>
            <person name="Fujita J."/>
            <person name="Nakamura S."/>
        </authorList>
    </citation>
    <scope>NUCLEOTIDE SEQUENCE [LARGE SCALE GENOMIC DNA]</scope>
    <source>
        <strain evidence="4 5">JCM 6396</strain>
    </source>
</reference>
<name>A0A7I7K5I2_9MYCO</name>
<dbReference type="EMBL" id="AP022563">
    <property type="protein sequence ID" value="BBX18652.1"/>
    <property type="molecule type" value="Genomic_DNA"/>
</dbReference>
<dbReference type="Pfam" id="PF00440">
    <property type="entry name" value="TetR_N"/>
    <property type="match status" value="1"/>
</dbReference>
<gene>
    <name evidence="4" type="ORF">MDUV_35120</name>
</gene>
<keyword evidence="3" id="KW-0804">Transcription</keyword>
<evidence type="ECO:0000313" key="5">
    <source>
        <dbReference type="Proteomes" id="UP000467006"/>
    </source>
</evidence>
<dbReference type="GO" id="GO:0000976">
    <property type="term" value="F:transcription cis-regulatory region binding"/>
    <property type="evidence" value="ECO:0007669"/>
    <property type="project" value="TreeGrafter"/>
</dbReference>
<keyword evidence="5" id="KW-1185">Reference proteome</keyword>
<protein>
    <submittedName>
        <fullName evidence="4">Uncharacterized protein</fullName>
    </submittedName>
</protein>
<dbReference type="PRINTS" id="PR00455">
    <property type="entry name" value="HTHTETR"/>
</dbReference>
<sequence length="198" mass="22097">MAERLASGRHRLSREQVAANQQQRLFKALTAVMGNKGYHSTTVDDLIKEAGVSKATFYQHFTSKQDCFMSAYARMQQHVIAAVQAVPKTGTTMERFTVMLDRYLGFLSLDPPTARLFLVEVYAAGPDAIRRRVELQQQFITGVATIFDARSKDDRFACQMLVAAISMLVTQALTDGDPDAITALKEPILGFTEKVMER</sequence>
<dbReference type="KEGG" id="mdu:MDUV_35120"/>
<evidence type="ECO:0000313" key="4">
    <source>
        <dbReference type="EMBL" id="BBX18652.1"/>
    </source>
</evidence>
<dbReference type="Proteomes" id="UP000467006">
    <property type="component" value="Chromosome"/>
</dbReference>
<dbReference type="OrthoDB" id="5242485at2"/>
<evidence type="ECO:0000256" key="2">
    <source>
        <dbReference type="ARBA" id="ARBA00023125"/>
    </source>
</evidence>
<dbReference type="PANTHER" id="PTHR30055">
    <property type="entry name" value="HTH-TYPE TRANSCRIPTIONAL REGULATOR RUTR"/>
    <property type="match status" value="1"/>
</dbReference>
<dbReference type="Gene3D" id="1.10.357.10">
    <property type="entry name" value="Tetracycline Repressor, domain 2"/>
    <property type="match status" value="1"/>
</dbReference>
<keyword evidence="1" id="KW-0805">Transcription regulation</keyword>
<dbReference type="SUPFAM" id="SSF46689">
    <property type="entry name" value="Homeodomain-like"/>
    <property type="match status" value="1"/>
</dbReference>
<accession>A0A7I7K5I2</accession>
<dbReference type="AlphaFoldDB" id="A0A7I7K5I2"/>
<evidence type="ECO:0000256" key="3">
    <source>
        <dbReference type="ARBA" id="ARBA00023163"/>
    </source>
</evidence>
<dbReference type="RefSeq" id="WP_098003988.1">
    <property type="nucleotide sequence ID" value="NZ_AP022563.1"/>
</dbReference>
<proteinExistence type="predicted"/>
<dbReference type="InterPro" id="IPR001647">
    <property type="entry name" value="HTH_TetR"/>
</dbReference>
<dbReference type="InterPro" id="IPR009057">
    <property type="entry name" value="Homeodomain-like_sf"/>
</dbReference>
<dbReference type="PROSITE" id="PS50977">
    <property type="entry name" value="HTH_TETR_2"/>
    <property type="match status" value="1"/>
</dbReference>
<dbReference type="InterPro" id="IPR050109">
    <property type="entry name" value="HTH-type_TetR-like_transc_reg"/>
</dbReference>
<dbReference type="GO" id="GO:0003700">
    <property type="term" value="F:DNA-binding transcription factor activity"/>
    <property type="evidence" value="ECO:0007669"/>
    <property type="project" value="TreeGrafter"/>
</dbReference>
<keyword evidence="2" id="KW-0238">DNA-binding</keyword>
<evidence type="ECO:0000256" key="1">
    <source>
        <dbReference type="ARBA" id="ARBA00023015"/>
    </source>
</evidence>
<dbReference type="SUPFAM" id="SSF48498">
    <property type="entry name" value="Tetracyclin repressor-like, C-terminal domain"/>
    <property type="match status" value="1"/>
</dbReference>